<evidence type="ECO:0000313" key="1">
    <source>
        <dbReference type="Proteomes" id="UP000887575"/>
    </source>
</evidence>
<keyword evidence="1" id="KW-1185">Reference proteome</keyword>
<dbReference type="Proteomes" id="UP000887575">
    <property type="component" value="Unassembled WGS sequence"/>
</dbReference>
<evidence type="ECO:0000313" key="2">
    <source>
        <dbReference type="WBParaSite" id="MBELARI_LOCUS1015"/>
    </source>
</evidence>
<proteinExistence type="predicted"/>
<name>A0AAF3E899_9BILA</name>
<accession>A0AAF3E899</accession>
<protein>
    <submittedName>
        <fullName evidence="2">Uncharacterized protein</fullName>
    </submittedName>
</protein>
<dbReference type="WBParaSite" id="MBELARI_LOCUS1015">
    <property type="protein sequence ID" value="MBELARI_LOCUS1015"/>
    <property type="gene ID" value="MBELARI_LOCUS1015"/>
</dbReference>
<reference evidence="2" key="1">
    <citation type="submission" date="2024-02" db="UniProtKB">
        <authorList>
            <consortium name="WormBaseParasite"/>
        </authorList>
    </citation>
    <scope>IDENTIFICATION</scope>
</reference>
<organism evidence="1 2">
    <name type="scientific">Mesorhabditis belari</name>
    <dbReference type="NCBI Taxonomy" id="2138241"/>
    <lineage>
        <taxon>Eukaryota</taxon>
        <taxon>Metazoa</taxon>
        <taxon>Ecdysozoa</taxon>
        <taxon>Nematoda</taxon>
        <taxon>Chromadorea</taxon>
        <taxon>Rhabditida</taxon>
        <taxon>Rhabditina</taxon>
        <taxon>Rhabditomorpha</taxon>
        <taxon>Rhabditoidea</taxon>
        <taxon>Rhabditidae</taxon>
        <taxon>Mesorhabditinae</taxon>
        <taxon>Mesorhabditis</taxon>
    </lineage>
</organism>
<dbReference type="AlphaFoldDB" id="A0AAF3E899"/>
<sequence length="76" mass="8693">MVPPRICFFDVNSPITVTGNHFEFAYGGVAYRFLHCQQNRRRGQGETTIANCSFQELSERKMLETIGKDWVSSMST</sequence>